<evidence type="ECO:0000313" key="2">
    <source>
        <dbReference type="EMBL" id="KAK9814175.1"/>
    </source>
</evidence>
<organism evidence="2 3">
    <name type="scientific">[Myrmecia] bisecta</name>
    <dbReference type="NCBI Taxonomy" id="41462"/>
    <lineage>
        <taxon>Eukaryota</taxon>
        <taxon>Viridiplantae</taxon>
        <taxon>Chlorophyta</taxon>
        <taxon>core chlorophytes</taxon>
        <taxon>Trebouxiophyceae</taxon>
        <taxon>Trebouxiales</taxon>
        <taxon>Trebouxiaceae</taxon>
        <taxon>Myrmecia</taxon>
    </lineage>
</organism>
<name>A0AAW1Q0K7_9CHLO</name>
<evidence type="ECO:0000256" key="1">
    <source>
        <dbReference type="SAM" id="Phobius"/>
    </source>
</evidence>
<keyword evidence="3" id="KW-1185">Reference proteome</keyword>
<keyword evidence="1" id="KW-1133">Transmembrane helix</keyword>
<dbReference type="Proteomes" id="UP001489004">
    <property type="component" value="Unassembled WGS sequence"/>
</dbReference>
<keyword evidence="1" id="KW-0812">Transmembrane</keyword>
<comment type="caution">
    <text evidence="2">The sequence shown here is derived from an EMBL/GenBank/DDBJ whole genome shotgun (WGS) entry which is preliminary data.</text>
</comment>
<reference evidence="2 3" key="1">
    <citation type="journal article" date="2024" name="Nat. Commun.">
        <title>Phylogenomics reveals the evolutionary origins of lichenization in chlorophyte algae.</title>
        <authorList>
            <person name="Puginier C."/>
            <person name="Libourel C."/>
            <person name="Otte J."/>
            <person name="Skaloud P."/>
            <person name="Haon M."/>
            <person name="Grisel S."/>
            <person name="Petersen M."/>
            <person name="Berrin J.G."/>
            <person name="Delaux P.M."/>
            <person name="Dal Grande F."/>
            <person name="Keller J."/>
        </authorList>
    </citation>
    <scope>NUCLEOTIDE SEQUENCE [LARGE SCALE GENOMIC DNA]</scope>
    <source>
        <strain evidence="2 3">SAG 2043</strain>
    </source>
</reference>
<evidence type="ECO:0000313" key="3">
    <source>
        <dbReference type="Proteomes" id="UP001489004"/>
    </source>
</evidence>
<feature type="transmembrane region" description="Helical" evidence="1">
    <location>
        <begin position="20"/>
        <end position="39"/>
    </location>
</feature>
<feature type="transmembrane region" description="Helical" evidence="1">
    <location>
        <begin position="46"/>
        <end position="63"/>
    </location>
</feature>
<accession>A0AAW1Q0K7</accession>
<proteinExistence type="predicted"/>
<protein>
    <submittedName>
        <fullName evidence="2">Uncharacterized protein</fullName>
    </submittedName>
</protein>
<dbReference type="AlphaFoldDB" id="A0AAW1Q0K7"/>
<sequence length="76" mass="8191">MADSVHDQVVSYFDYWPSQALAIVALTLFILLSVVHGAITVSTRTWFALIVTVTGLLEMAGGWRGAVCVKRGHTAA</sequence>
<gene>
    <name evidence="2" type="ORF">WJX72_001638</name>
</gene>
<keyword evidence="1" id="KW-0472">Membrane</keyword>
<dbReference type="EMBL" id="JALJOR010000007">
    <property type="protein sequence ID" value="KAK9814175.1"/>
    <property type="molecule type" value="Genomic_DNA"/>
</dbReference>